<feature type="transmembrane region" description="Helical" evidence="8">
    <location>
        <begin position="27"/>
        <end position="45"/>
    </location>
</feature>
<dbReference type="SUPFAM" id="SSF161098">
    <property type="entry name" value="MetI-like"/>
    <property type="match status" value="1"/>
</dbReference>
<feature type="transmembrane region" description="Helical" evidence="8">
    <location>
        <begin position="103"/>
        <end position="126"/>
    </location>
</feature>
<name>A0ABV9TPD1_9ACTN</name>
<evidence type="ECO:0000256" key="1">
    <source>
        <dbReference type="ARBA" id="ARBA00004651"/>
    </source>
</evidence>
<keyword evidence="4 8" id="KW-0812">Transmembrane</keyword>
<keyword evidence="2 8" id="KW-0813">Transport</keyword>
<dbReference type="EMBL" id="JBHSIT010000001">
    <property type="protein sequence ID" value="MFC4905945.1"/>
    <property type="molecule type" value="Genomic_DNA"/>
</dbReference>
<accession>A0ABV9TPD1</accession>
<evidence type="ECO:0000256" key="6">
    <source>
        <dbReference type="ARBA" id="ARBA00022989"/>
    </source>
</evidence>
<evidence type="ECO:0000256" key="7">
    <source>
        <dbReference type="ARBA" id="ARBA00023136"/>
    </source>
</evidence>
<dbReference type="InterPro" id="IPR010065">
    <property type="entry name" value="AA_ABC_transptr_permease_3TM"/>
</dbReference>
<dbReference type="Gene3D" id="1.10.3720.10">
    <property type="entry name" value="MetI-like"/>
    <property type="match status" value="1"/>
</dbReference>
<reference evidence="11" key="1">
    <citation type="journal article" date="2019" name="Int. J. Syst. Evol. Microbiol.">
        <title>The Global Catalogue of Microorganisms (GCM) 10K type strain sequencing project: providing services to taxonomists for standard genome sequencing and annotation.</title>
        <authorList>
            <consortium name="The Broad Institute Genomics Platform"/>
            <consortium name="The Broad Institute Genome Sequencing Center for Infectious Disease"/>
            <person name="Wu L."/>
            <person name="Ma J."/>
        </authorList>
    </citation>
    <scope>NUCLEOTIDE SEQUENCE [LARGE SCALE GENOMIC DNA]</scope>
    <source>
        <strain evidence="11">KLKA75</strain>
    </source>
</reference>
<feature type="transmembrane region" description="Helical" evidence="8">
    <location>
        <begin position="228"/>
        <end position="246"/>
    </location>
</feature>
<keyword evidence="5" id="KW-0029">Amino-acid transport</keyword>
<keyword evidence="11" id="KW-1185">Reference proteome</keyword>
<dbReference type="PROSITE" id="PS50928">
    <property type="entry name" value="ABC_TM1"/>
    <property type="match status" value="1"/>
</dbReference>
<dbReference type="RefSeq" id="WP_378251675.1">
    <property type="nucleotide sequence ID" value="NZ_JBHSIT010000001.1"/>
</dbReference>
<evidence type="ECO:0000313" key="11">
    <source>
        <dbReference type="Proteomes" id="UP001595872"/>
    </source>
</evidence>
<evidence type="ECO:0000313" key="10">
    <source>
        <dbReference type="EMBL" id="MFC4905945.1"/>
    </source>
</evidence>
<keyword evidence="7 8" id="KW-0472">Membrane</keyword>
<evidence type="ECO:0000256" key="2">
    <source>
        <dbReference type="ARBA" id="ARBA00022448"/>
    </source>
</evidence>
<feature type="transmembrane region" description="Helical" evidence="8">
    <location>
        <begin position="65"/>
        <end position="91"/>
    </location>
</feature>
<feature type="domain" description="ABC transmembrane type-1" evidence="9">
    <location>
        <begin position="68"/>
        <end position="274"/>
    </location>
</feature>
<organism evidence="10 11">
    <name type="scientific">Actinomadura gamaensis</name>
    <dbReference type="NCBI Taxonomy" id="1763541"/>
    <lineage>
        <taxon>Bacteria</taxon>
        <taxon>Bacillati</taxon>
        <taxon>Actinomycetota</taxon>
        <taxon>Actinomycetes</taxon>
        <taxon>Streptosporangiales</taxon>
        <taxon>Thermomonosporaceae</taxon>
        <taxon>Actinomadura</taxon>
    </lineage>
</organism>
<dbReference type="Pfam" id="PF00528">
    <property type="entry name" value="BPD_transp_1"/>
    <property type="match status" value="1"/>
</dbReference>
<keyword evidence="3" id="KW-1003">Cell membrane</keyword>
<dbReference type="PANTHER" id="PTHR30614">
    <property type="entry name" value="MEMBRANE COMPONENT OF AMINO ACID ABC TRANSPORTER"/>
    <property type="match status" value="1"/>
</dbReference>
<feature type="transmembrane region" description="Helical" evidence="8">
    <location>
        <begin position="252"/>
        <end position="277"/>
    </location>
</feature>
<comment type="subcellular location">
    <subcellularLocation>
        <location evidence="1 8">Cell membrane</location>
        <topology evidence="1 8">Multi-pass membrane protein</topology>
    </subcellularLocation>
</comment>
<comment type="caution">
    <text evidence="10">The sequence shown here is derived from an EMBL/GenBank/DDBJ whole genome shotgun (WGS) entry which is preliminary data.</text>
</comment>
<dbReference type="CDD" id="cd06261">
    <property type="entry name" value="TM_PBP2"/>
    <property type="match status" value="1"/>
</dbReference>
<dbReference type="NCBIfam" id="TIGR01726">
    <property type="entry name" value="HEQRo_perm_3TM"/>
    <property type="match status" value="1"/>
</dbReference>
<protein>
    <submittedName>
        <fullName evidence="10">Amino acid ABC transporter permease</fullName>
    </submittedName>
</protein>
<evidence type="ECO:0000256" key="5">
    <source>
        <dbReference type="ARBA" id="ARBA00022970"/>
    </source>
</evidence>
<proteinExistence type="inferred from homology"/>
<keyword evidence="6 8" id="KW-1133">Transmembrane helix</keyword>
<feature type="transmembrane region" description="Helical" evidence="8">
    <location>
        <begin position="146"/>
        <end position="165"/>
    </location>
</feature>
<dbReference type="Proteomes" id="UP001595872">
    <property type="component" value="Unassembled WGS sequence"/>
</dbReference>
<evidence type="ECO:0000256" key="4">
    <source>
        <dbReference type="ARBA" id="ARBA00022692"/>
    </source>
</evidence>
<dbReference type="InterPro" id="IPR000515">
    <property type="entry name" value="MetI-like"/>
</dbReference>
<comment type="similarity">
    <text evidence="8">Belongs to the binding-protein-dependent transport system permease family.</text>
</comment>
<sequence length="307" mass="34096">MTLTDKTVSRERPGEIRAVPVRHYGRWVAAALILYIAIWAVYSVANNDRFGWDTINAWFWDGSILDGIVMTLELTVIAMLMGVVGGVLLAVMRLSPNPLISGVAWLYVWVFRGTPVLVQIILWFYVKALIPTFSLGIPFGPTFVHFNANDLITAFVAGCLGLGLNEAAYMSEIVRAGILSVDPGQSEAATALGMSRAKIMRRVVLPQAMRVIIPPTGNETISMLKTSSLVSVIALADLLYSVQIVYNRTYQTIPMLLVASIWYLIMTSILTVGQFYLERYFGRGTAQRQTMLERFVANLRIRAGRRA</sequence>
<evidence type="ECO:0000256" key="8">
    <source>
        <dbReference type="RuleBase" id="RU363032"/>
    </source>
</evidence>
<dbReference type="InterPro" id="IPR043429">
    <property type="entry name" value="ArtM/GltK/GlnP/TcyL/YhdX-like"/>
</dbReference>
<dbReference type="PANTHER" id="PTHR30614:SF0">
    <property type="entry name" value="L-CYSTINE TRANSPORT SYSTEM PERMEASE PROTEIN TCYL"/>
    <property type="match status" value="1"/>
</dbReference>
<gene>
    <name evidence="10" type="ORF">ACFPCY_01310</name>
</gene>
<evidence type="ECO:0000259" key="9">
    <source>
        <dbReference type="PROSITE" id="PS50928"/>
    </source>
</evidence>
<evidence type="ECO:0000256" key="3">
    <source>
        <dbReference type="ARBA" id="ARBA00022475"/>
    </source>
</evidence>
<dbReference type="InterPro" id="IPR035906">
    <property type="entry name" value="MetI-like_sf"/>
</dbReference>